<gene>
    <name evidence="2" type="ORF">PgNI_11105</name>
</gene>
<dbReference type="RefSeq" id="XP_030980046.1">
    <property type="nucleotide sequence ID" value="XM_031131079.1"/>
</dbReference>
<evidence type="ECO:0000313" key="2">
    <source>
        <dbReference type="RefSeq" id="XP_030980046.1"/>
    </source>
</evidence>
<reference evidence="2" key="3">
    <citation type="submission" date="2025-08" db="UniProtKB">
        <authorList>
            <consortium name="RefSeq"/>
        </authorList>
    </citation>
    <scope>IDENTIFICATION</scope>
    <source>
        <strain evidence="2">NI907</strain>
    </source>
</reference>
<reference evidence="1 2" key="1">
    <citation type="journal article" date="2019" name="Mol. Biol. Evol.">
        <title>Blast fungal genomes show frequent chromosomal changes, gene gains and losses, and effector gene turnover.</title>
        <authorList>
            <person name="Gomez Luciano L.B."/>
            <person name="Jason Tsai I."/>
            <person name="Chuma I."/>
            <person name="Tosa Y."/>
            <person name="Chen Y.H."/>
            <person name="Li J.Y."/>
            <person name="Li M.Y."/>
            <person name="Jade Lu M.Y."/>
            <person name="Nakayashiki H."/>
            <person name="Li W.H."/>
        </authorList>
    </citation>
    <scope>NUCLEOTIDE SEQUENCE [LARGE SCALE GENOMIC DNA]</scope>
    <source>
        <strain evidence="1 2">NI907</strain>
    </source>
</reference>
<accession>A0A6P8AYN3</accession>
<proteinExistence type="predicted"/>
<protein>
    <submittedName>
        <fullName evidence="2">Uncharacterized protein</fullName>
    </submittedName>
</protein>
<dbReference type="AlphaFoldDB" id="A0A6P8AYN3"/>
<dbReference type="GeneID" id="41965984"/>
<dbReference type="Proteomes" id="UP000515153">
    <property type="component" value="Chromosome VII"/>
</dbReference>
<sequence length="136" mass="15329">MAPTRAGFMETTGLGGRRRRRVRAFMSAAEDQTGDSPWRLRGVNCGQRRLEDAVAQNSRREDDELSWIEQNYQTEQEKEERRADAIARQKGAETSASCFYYDLDVASLHGTPTVSGELDKTTVFAKAVDAPRPLCW</sequence>
<name>A0A6P8AYN3_PYRGI</name>
<evidence type="ECO:0000313" key="1">
    <source>
        <dbReference type="Proteomes" id="UP000515153"/>
    </source>
</evidence>
<reference evidence="2" key="2">
    <citation type="submission" date="2019-10" db="EMBL/GenBank/DDBJ databases">
        <authorList>
            <consortium name="NCBI Genome Project"/>
        </authorList>
    </citation>
    <scope>NUCLEOTIDE SEQUENCE</scope>
    <source>
        <strain evidence="2">NI907</strain>
    </source>
</reference>
<keyword evidence="1" id="KW-1185">Reference proteome</keyword>
<dbReference type="KEGG" id="pgri:PgNI_11105"/>
<organism evidence="1 2">
    <name type="scientific">Pyricularia grisea</name>
    <name type="common">Crabgrass-specific blast fungus</name>
    <name type="synonym">Magnaporthe grisea</name>
    <dbReference type="NCBI Taxonomy" id="148305"/>
    <lineage>
        <taxon>Eukaryota</taxon>
        <taxon>Fungi</taxon>
        <taxon>Dikarya</taxon>
        <taxon>Ascomycota</taxon>
        <taxon>Pezizomycotina</taxon>
        <taxon>Sordariomycetes</taxon>
        <taxon>Sordariomycetidae</taxon>
        <taxon>Magnaporthales</taxon>
        <taxon>Pyriculariaceae</taxon>
        <taxon>Pyricularia</taxon>
    </lineage>
</organism>